<dbReference type="Proteomes" id="UP000747542">
    <property type="component" value="Unassembled WGS sequence"/>
</dbReference>
<evidence type="ECO:0000313" key="4">
    <source>
        <dbReference type="Proteomes" id="UP000747542"/>
    </source>
</evidence>
<dbReference type="InterPro" id="IPR036291">
    <property type="entry name" value="NAD(P)-bd_dom_sf"/>
</dbReference>
<keyword evidence="2" id="KW-0812">Transmembrane</keyword>
<dbReference type="Pfam" id="PF00106">
    <property type="entry name" value="adh_short"/>
    <property type="match status" value="1"/>
</dbReference>
<proteinExistence type="predicted"/>
<keyword evidence="2" id="KW-1133">Transmembrane helix</keyword>
<evidence type="ECO:0000313" key="3">
    <source>
        <dbReference type="EMBL" id="KAG7161490.1"/>
    </source>
</evidence>
<accession>A0A8J5JPC5</accession>
<dbReference type="AlphaFoldDB" id="A0A8J5JPC5"/>
<keyword evidence="1" id="KW-0560">Oxidoreductase</keyword>
<evidence type="ECO:0000256" key="2">
    <source>
        <dbReference type="SAM" id="Phobius"/>
    </source>
</evidence>
<dbReference type="PROSITE" id="PS00061">
    <property type="entry name" value="ADH_SHORT"/>
    <property type="match status" value="1"/>
</dbReference>
<dbReference type="GO" id="GO:0008202">
    <property type="term" value="P:steroid metabolic process"/>
    <property type="evidence" value="ECO:0007669"/>
    <property type="project" value="TreeGrafter"/>
</dbReference>
<sequence>MLWTADKTKDVLFWGCVSYAVATVINLLGIAGFWSTFTIIWPVCAGIYVAQASLQVLPAGKAVLVTGCDSGFGHATALHLDKLGFRVFAGCQFAKAGGEGSLRLKREGSERLHVLQIDLTSSEELTQAFEEVKRILPEGEMFWGLVNNAGIARKGAVEWSPMEYYRQAAEVNYFGTIAITKLFLPLIRLSKVPICSPYVGTKFALEGFSDCLRLEMKQFGVKVCVVEPGSHVIATDVLTKEKIQGLRDGCWEKMSDEIRAAYGETNFRQMYAAFVDHGERDHGGERYDGGTFPRARYCSGSRTYQQMLFVGEHLPEWVYDYLYSST</sequence>
<name>A0A8J5JPC5_HOMAM</name>
<reference evidence="3" key="1">
    <citation type="journal article" date="2021" name="Sci. Adv.">
        <title>The American lobster genome reveals insights on longevity, neural, and immune adaptations.</title>
        <authorList>
            <person name="Polinski J.M."/>
            <person name="Zimin A.V."/>
            <person name="Clark K.F."/>
            <person name="Kohn A.B."/>
            <person name="Sadowski N."/>
            <person name="Timp W."/>
            <person name="Ptitsyn A."/>
            <person name="Khanna P."/>
            <person name="Romanova D.Y."/>
            <person name="Williams P."/>
            <person name="Greenwood S.J."/>
            <person name="Moroz L.L."/>
            <person name="Walt D.R."/>
            <person name="Bodnar A.G."/>
        </authorList>
    </citation>
    <scope>NUCLEOTIDE SEQUENCE</scope>
    <source>
        <strain evidence="3">GMGI-L3</strain>
    </source>
</reference>
<gene>
    <name evidence="3" type="primary">Bdh1-L6</name>
    <name evidence="3" type="ORF">Hamer_G019682</name>
</gene>
<dbReference type="InterPro" id="IPR020904">
    <property type="entry name" value="Sc_DH/Rdtase_CS"/>
</dbReference>
<dbReference type="SUPFAM" id="SSF51735">
    <property type="entry name" value="NAD(P)-binding Rossmann-fold domains"/>
    <property type="match status" value="1"/>
</dbReference>
<keyword evidence="4" id="KW-1185">Reference proteome</keyword>
<dbReference type="Gene3D" id="3.40.50.720">
    <property type="entry name" value="NAD(P)-binding Rossmann-like Domain"/>
    <property type="match status" value="1"/>
</dbReference>
<keyword evidence="2" id="KW-0472">Membrane</keyword>
<dbReference type="PANTHER" id="PTHR43313:SF36">
    <property type="entry name" value="D-BETA-HYDROXYBUTYRATE DEHYDROGENASE, MITOCHONDRIAL"/>
    <property type="match status" value="1"/>
</dbReference>
<evidence type="ECO:0000256" key="1">
    <source>
        <dbReference type="ARBA" id="ARBA00023002"/>
    </source>
</evidence>
<comment type="caution">
    <text evidence="3">The sequence shown here is derived from an EMBL/GenBank/DDBJ whole genome shotgun (WGS) entry which is preliminary data.</text>
</comment>
<feature type="transmembrane region" description="Helical" evidence="2">
    <location>
        <begin position="12"/>
        <end position="34"/>
    </location>
</feature>
<protein>
    <submittedName>
        <fullName evidence="3">D-beta-hydroxybutyrate dehydrogenase-like 6</fullName>
    </submittedName>
</protein>
<dbReference type="InterPro" id="IPR002347">
    <property type="entry name" value="SDR_fam"/>
</dbReference>
<dbReference type="GO" id="GO:0016491">
    <property type="term" value="F:oxidoreductase activity"/>
    <property type="evidence" value="ECO:0007669"/>
    <property type="project" value="UniProtKB-KW"/>
</dbReference>
<organism evidence="3 4">
    <name type="scientific">Homarus americanus</name>
    <name type="common">American lobster</name>
    <dbReference type="NCBI Taxonomy" id="6706"/>
    <lineage>
        <taxon>Eukaryota</taxon>
        <taxon>Metazoa</taxon>
        <taxon>Ecdysozoa</taxon>
        <taxon>Arthropoda</taxon>
        <taxon>Crustacea</taxon>
        <taxon>Multicrustacea</taxon>
        <taxon>Malacostraca</taxon>
        <taxon>Eumalacostraca</taxon>
        <taxon>Eucarida</taxon>
        <taxon>Decapoda</taxon>
        <taxon>Pleocyemata</taxon>
        <taxon>Astacidea</taxon>
        <taxon>Nephropoidea</taxon>
        <taxon>Nephropidae</taxon>
        <taxon>Homarus</taxon>
    </lineage>
</organism>
<dbReference type="PANTHER" id="PTHR43313">
    <property type="entry name" value="SHORT-CHAIN DEHYDROGENASE/REDUCTASE FAMILY 9C"/>
    <property type="match status" value="1"/>
</dbReference>
<dbReference type="EMBL" id="JAHLQT010029207">
    <property type="protein sequence ID" value="KAG7161490.1"/>
    <property type="molecule type" value="Genomic_DNA"/>
</dbReference>
<dbReference type="PRINTS" id="PR00081">
    <property type="entry name" value="GDHRDH"/>
</dbReference>